<accession>A0A6J4P6Y4</accession>
<proteinExistence type="predicted"/>
<evidence type="ECO:0000256" key="1">
    <source>
        <dbReference type="SAM" id="MobiDB-lite"/>
    </source>
</evidence>
<feature type="compositionally biased region" description="Basic and acidic residues" evidence="1">
    <location>
        <begin position="25"/>
        <end position="37"/>
    </location>
</feature>
<reference evidence="2" key="1">
    <citation type="submission" date="2020-02" db="EMBL/GenBank/DDBJ databases">
        <authorList>
            <person name="Meier V. D."/>
        </authorList>
    </citation>
    <scope>NUCLEOTIDE SEQUENCE</scope>
    <source>
        <strain evidence="2">AVDCRST_MAG32</strain>
    </source>
</reference>
<sequence length="59" mass="6497">MWPRRPGVAAGQGARDRRSHVLAMGEDKSSMRSEQAHTRRTAHGAHAADRPCAPTGRHR</sequence>
<name>A0A6J4P6Y4_9ACTN</name>
<gene>
    <name evidence="2" type="ORF">AVDCRST_MAG32-3051</name>
</gene>
<dbReference type="EMBL" id="CADCUM010000120">
    <property type="protein sequence ID" value="CAA9402578.1"/>
    <property type="molecule type" value="Genomic_DNA"/>
</dbReference>
<protein>
    <submittedName>
        <fullName evidence="2">Uncharacterized protein</fullName>
    </submittedName>
</protein>
<dbReference type="AlphaFoldDB" id="A0A6J4P6Y4"/>
<evidence type="ECO:0000313" key="2">
    <source>
        <dbReference type="EMBL" id="CAA9402578.1"/>
    </source>
</evidence>
<organism evidence="2">
    <name type="scientific">uncultured Nocardioides sp</name>
    <dbReference type="NCBI Taxonomy" id="198441"/>
    <lineage>
        <taxon>Bacteria</taxon>
        <taxon>Bacillati</taxon>
        <taxon>Actinomycetota</taxon>
        <taxon>Actinomycetes</taxon>
        <taxon>Propionibacteriales</taxon>
        <taxon>Nocardioidaceae</taxon>
        <taxon>Nocardioides</taxon>
        <taxon>environmental samples</taxon>
    </lineage>
</organism>
<feature type="region of interest" description="Disordered" evidence="1">
    <location>
        <begin position="1"/>
        <end position="59"/>
    </location>
</feature>